<feature type="domain" description="NAD-dependent epimerase/dehydratase" evidence="1">
    <location>
        <begin position="6"/>
        <end position="214"/>
    </location>
</feature>
<dbReference type="AlphaFoldDB" id="A0A7X3K3Y6"/>
<dbReference type="EMBL" id="WQRF01000002">
    <property type="protein sequence ID" value="MVS99425.1"/>
    <property type="molecule type" value="Genomic_DNA"/>
</dbReference>
<dbReference type="Pfam" id="PF01370">
    <property type="entry name" value="Epimerase"/>
    <property type="match status" value="1"/>
</dbReference>
<gene>
    <name evidence="2" type="ORF">GO014_10365</name>
</gene>
<sequence>MQTGKVTVLGSNGHIGNAAMIAFRDANWRVTGLGRSNRKPVAGTQFFKGDADEVVVVRAAIAEADVVVHALHLRYDQWGDGRAEKQLQVVLDAMAGSGKTLLFPGTIYNYRASDRTIGPGLRESGEKPRGEIRIRLEQMLRDAAARHGFQVIILRAGDFFGPGNRDEWFDAAMLMDYAKGRLYHLGDLETRHSWAYLPDLARAFTVLAARRAEMKAFENDHFAGHWVSHGQVMAATQNALPKPVEVAPLPWWMLRAIGLFNPVMRDVYRMRYLWLNEMELVDPRLDALLGPGFTTPFETAVADTVTELVADRSDARHAA</sequence>
<dbReference type="SUPFAM" id="SSF51735">
    <property type="entry name" value="NAD(P)-binding Rossmann-fold domains"/>
    <property type="match status" value="1"/>
</dbReference>
<protein>
    <submittedName>
        <fullName evidence="2">NAD-dependent epimerase/dehydratase family protein</fullName>
    </submittedName>
</protein>
<dbReference type="RefSeq" id="WP_157290255.1">
    <property type="nucleotide sequence ID" value="NZ_WQRF01000002.1"/>
</dbReference>
<evidence type="ECO:0000313" key="3">
    <source>
        <dbReference type="Proteomes" id="UP000438106"/>
    </source>
</evidence>
<evidence type="ECO:0000313" key="2">
    <source>
        <dbReference type="EMBL" id="MVS99425.1"/>
    </source>
</evidence>
<evidence type="ECO:0000259" key="1">
    <source>
        <dbReference type="Pfam" id="PF01370"/>
    </source>
</evidence>
<dbReference type="Gene3D" id="3.40.50.720">
    <property type="entry name" value="NAD(P)-binding Rossmann-like Domain"/>
    <property type="match status" value="1"/>
</dbReference>
<dbReference type="InterPro" id="IPR036291">
    <property type="entry name" value="NAD(P)-bd_dom_sf"/>
</dbReference>
<name>A0A7X3K3Y6_9HYPH</name>
<organism evidence="2 3">
    <name type="scientific">Devosia marina</name>
    <dbReference type="NCBI Taxonomy" id="2683198"/>
    <lineage>
        <taxon>Bacteria</taxon>
        <taxon>Pseudomonadati</taxon>
        <taxon>Pseudomonadota</taxon>
        <taxon>Alphaproteobacteria</taxon>
        <taxon>Hyphomicrobiales</taxon>
        <taxon>Devosiaceae</taxon>
        <taxon>Devosia</taxon>
    </lineage>
</organism>
<keyword evidence="3" id="KW-1185">Reference proteome</keyword>
<proteinExistence type="predicted"/>
<dbReference type="InterPro" id="IPR001509">
    <property type="entry name" value="Epimerase_deHydtase"/>
</dbReference>
<comment type="caution">
    <text evidence="2">The sequence shown here is derived from an EMBL/GenBank/DDBJ whole genome shotgun (WGS) entry which is preliminary data.</text>
</comment>
<reference evidence="2 3" key="1">
    <citation type="submission" date="2019-12" db="EMBL/GenBank/DDBJ databases">
        <title>Devosia maris sp. nov., isolated from the deep seawater.</title>
        <authorList>
            <person name="Liu Y."/>
        </authorList>
    </citation>
    <scope>NUCLEOTIDE SEQUENCE [LARGE SCALE GENOMIC DNA]</scope>
    <source>
        <strain evidence="2 3">L53-10-65</strain>
    </source>
</reference>
<accession>A0A7X3K3Y6</accession>
<dbReference type="Proteomes" id="UP000438106">
    <property type="component" value="Unassembled WGS sequence"/>
</dbReference>